<dbReference type="Proteomes" id="UP000263517">
    <property type="component" value="Unassembled WGS sequence"/>
</dbReference>
<evidence type="ECO:0000259" key="1">
    <source>
        <dbReference type="Pfam" id="PF18406"/>
    </source>
</evidence>
<reference evidence="2 3" key="1">
    <citation type="journal article" date="2018" name="Nat. Biotechnol.">
        <title>A standardized bacterial taxonomy based on genome phylogeny substantially revises the tree of life.</title>
        <authorList>
            <person name="Parks D.H."/>
            <person name="Chuvochina M."/>
            <person name="Waite D.W."/>
            <person name="Rinke C."/>
            <person name="Skarshewski A."/>
            <person name="Chaumeil P.A."/>
            <person name="Hugenholtz P."/>
        </authorList>
    </citation>
    <scope>NUCLEOTIDE SEQUENCE [LARGE SCALE GENOMIC DNA]</scope>
    <source>
        <strain evidence="2">UBA11978</strain>
    </source>
</reference>
<feature type="non-terminal residue" evidence="2">
    <location>
        <position position="1"/>
    </location>
</feature>
<evidence type="ECO:0000313" key="3">
    <source>
        <dbReference type="Proteomes" id="UP000263517"/>
    </source>
</evidence>
<proteinExistence type="predicted"/>
<protein>
    <recommendedName>
        <fullName evidence="1">YubB ferredoxin-like domain-containing protein</fullName>
    </recommendedName>
</protein>
<accession>A0A350NZB8</accession>
<comment type="caution">
    <text evidence="2">The sequence shown here is derived from an EMBL/GenBank/DDBJ whole genome shotgun (WGS) entry which is preliminary data.</text>
</comment>
<evidence type="ECO:0000313" key="2">
    <source>
        <dbReference type="EMBL" id="HAW74385.1"/>
    </source>
</evidence>
<name>A0A350NZB8_9ALTE</name>
<dbReference type="AlphaFoldDB" id="A0A350NZB8"/>
<dbReference type="Pfam" id="PF18406">
    <property type="entry name" value="DUF1281_C"/>
    <property type="match status" value="1"/>
</dbReference>
<dbReference type="EMBL" id="DNAN01000053">
    <property type="protein sequence ID" value="HAW74385.1"/>
    <property type="molecule type" value="Genomic_DNA"/>
</dbReference>
<gene>
    <name evidence="2" type="ORF">DCW74_01470</name>
</gene>
<organism evidence="2 3">
    <name type="scientific">Alteromonas australica</name>
    <dbReference type="NCBI Taxonomy" id="589873"/>
    <lineage>
        <taxon>Bacteria</taxon>
        <taxon>Pseudomonadati</taxon>
        <taxon>Pseudomonadota</taxon>
        <taxon>Gammaproteobacteria</taxon>
        <taxon>Alteromonadales</taxon>
        <taxon>Alteromonadaceae</taxon>
        <taxon>Alteromonas/Salinimonas group</taxon>
        <taxon>Alteromonas</taxon>
    </lineage>
</organism>
<feature type="domain" description="YubB ferredoxin-like" evidence="1">
    <location>
        <begin position="6"/>
        <end position="68"/>
    </location>
</feature>
<dbReference type="InterPro" id="IPR041329">
    <property type="entry name" value="YubB_C"/>
</dbReference>
<sequence>SENWGTKWNANQDKPVEVWETPDFMVATYEFDTAWATPEPVIRRIIKDWPELEVTGGWVDECYEGCGSFQQFWE</sequence>